<dbReference type="InterPro" id="IPR016162">
    <property type="entry name" value="Ald_DH_N"/>
</dbReference>
<keyword evidence="2" id="KW-0560">Oxidoreductase</keyword>
<dbReference type="STRING" id="1777141.AWB80_07333"/>
<comment type="caution">
    <text evidence="4">The sequence shown here is derived from an EMBL/GenBank/DDBJ whole genome shotgun (WGS) entry which is preliminary data.</text>
</comment>
<dbReference type="Gene3D" id="3.40.605.10">
    <property type="entry name" value="Aldehyde Dehydrogenase, Chain A, domain 1"/>
    <property type="match status" value="1"/>
</dbReference>
<evidence type="ECO:0000259" key="3">
    <source>
        <dbReference type="Pfam" id="PF00171"/>
    </source>
</evidence>
<dbReference type="OrthoDB" id="6187633at2"/>
<dbReference type="GO" id="GO:0016620">
    <property type="term" value="F:oxidoreductase activity, acting on the aldehyde or oxo group of donors, NAD or NADP as acceptor"/>
    <property type="evidence" value="ECO:0007669"/>
    <property type="project" value="InterPro"/>
</dbReference>
<dbReference type="PROSITE" id="PS00070">
    <property type="entry name" value="ALDEHYDE_DEHYDR_CYS"/>
    <property type="match status" value="1"/>
</dbReference>
<comment type="similarity">
    <text evidence="1">Belongs to the aldehyde dehydrogenase family.</text>
</comment>
<dbReference type="EMBL" id="FCOE02000046">
    <property type="protein sequence ID" value="SAK97275.1"/>
    <property type="molecule type" value="Genomic_DNA"/>
</dbReference>
<dbReference type="InterPro" id="IPR015590">
    <property type="entry name" value="Aldehyde_DH_dom"/>
</dbReference>
<proteinExistence type="inferred from homology"/>
<evidence type="ECO:0000313" key="4">
    <source>
        <dbReference type="EMBL" id="SAK97275.1"/>
    </source>
</evidence>
<dbReference type="Pfam" id="PF00171">
    <property type="entry name" value="Aldedh"/>
    <property type="match status" value="1"/>
</dbReference>
<feature type="domain" description="Aldehyde dehydrogenase" evidence="3">
    <location>
        <begin position="4"/>
        <end position="467"/>
    </location>
</feature>
<evidence type="ECO:0000256" key="2">
    <source>
        <dbReference type="ARBA" id="ARBA00023002"/>
    </source>
</evidence>
<dbReference type="AlphaFoldDB" id="A0A158DRS4"/>
<reference evidence="4" key="1">
    <citation type="submission" date="2016-01" db="EMBL/GenBank/DDBJ databases">
        <authorList>
            <person name="Peeters C."/>
        </authorList>
    </citation>
    <scope>NUCLEOTIDE SEQUENCE [LARGE SCALE GENOMIC DNA]</scope>
    <source>
        <strain evidence="4">LMG 29323</strain>
    </source>
</reference>
<dbReference type="InterPro" id="IPR016163">
    <property type="entry name" value="Ald_DH_C"/>
</dbReference>
<dbReference type="InterPro" id="IPR016161">
    <property type="entry name" value="Ald_DH/histidinol_DH"/>
</dbReference>
<dbReference type="FunFam" id="3.40.309.10:FF:000009">
    <property type="entry name" value="Aldehyde dehydrogenase A"/>
    <property type="match status" value="1"/>
</dbReference>
<evidence type="ECO:0000256" key="1">
    <source>
        <dbReference type="ARBA" id="ARBA00009986"/>
    </source>
</evidence>
<evidence type="ECO:0000313" key="5">
    <source>
        <dbReference type="Proteomes" id="UP000054911"/>
    </source>
</evidence>
<dbReference type="Gene3D" id="3.40.309.10">
    <property type="entry name" value="Aldehyde Dehydrogenase, Chain A, domain 2"/>
    <property type="match status" value="1"/>
</dbReference>
<protein>
    <submittedName>
        <fullName evidence="4">Aldehyde dehydrogenase</fullName>
    </submittedName>
</protein>
<accession>A0A158DRS4</accession>
<dbReference type="Proteomes" id="UP000054911">
    <property type="component" value="Unassembled WGS sequence"/>
</dbReference>
<organism evidence="4 5">
    <name type="scientific">Caballeronia pedi</name>
    <dbReference type="NCBI Taxonomy" id="1777141"/>
    <lineage>
        <taxon>Bacteria</taxon>
        <taxon>Pseudomonadati</taxon>
        <taxon>Pseudomonadota</taxon>
        <taxon>Betaproteobacteria</taxon>
        <taxon>Burkholderiales</taxon>
        <taxon>Burkholderiaceae</taxon>
        <taxon>Caballeronia</taxon>
    </lineage>
</organism>
<dbReference type="SUPFAM" id="SSF53720">
    <property type="entry name" value="ALDH-like"/>
    <property type="match status" value="1"/>
</dbReference>
<name>A0A158DRS4_9BURK</name>
<dbReference type="PANTHER" id="PTHR11699">
    <property type="entry name" value="ALDEHYDE DEHYDROGENASE-RELATED"/>
    <property type="match status" value="1"/>
</dbReference>
<keyword evidence="5" id="KW-1185">Reference proteome</keyword>
<gene>
    <name evidence="4" type="ORF">AWB80_07333</name>
</gene>
<dbReference type="InterPro" id="IPR016160">
    <property type="entry name" value="Ald_DH_CS_CYS"/>
</dbReference>
<sequence>MSMIELSNPFTGERVFSAASESLDDVHEMITRVRAAARMWATCPPAQRAGQLRRALDYFRGHKDEIARDVTREMGKPLSAAAAEIDYMIERAEFMCRFAEDGALAPHDLARYHTDDFAGRIEFVPKGVVYIITPWNYPLFCAINGTMCALLAGSGVVLKHTTTPSVGRHFERAFGELGGIGPLLVNVTVDYDVSARIIEEADIDHVVFTGSVQGGRAIQTSVARRANQPVRKPFIGSSLELGSNDAAYIAEDADVDSAVEWTVRIGRLHNSGQSCCAVKRVFVHESLHDRFVGAAARIMREQRSGDPMHPDTTLGPLFGGERAVHALKNMIDDALEKGATAIAGGVTERIGNALFLSPTLLAGVTTEMSVMRDETFGPVLPVMRVASDEHAIELVNASRYGLSASIFTRSKARAERFIDEAETGTVYVNRCNFVDARLGWIGHKNSGNGSIALSPMGLRAYSDLRSVNVDPTLLG</sequence>
<dbReference type="RefSeq" id="WP_061179552.1">
    <property type="nucleotide sequence ID" value="NZ_FCOE02000046.1"/>
</dbReference>